<sequence length="287" mass="33695">MNQKKLKDLNLMDDFLFQAVMTYPDIGELFAQRILELIFHRQFQNLTIVAQKVYGGMDTDLRGARLDLYVEENDCTKMDAAYDDSIYDLEPDRNNKVSMVKAFPKRARFYHATIDRHILKSGEEFGNLKNVYVIFLCNYDPFGYDRMQYTIKNMCVEDTDMPYEDGARTIVLYTKGTKGDVSEELRQFLDYMEHTDHAHAVSDTLRELQEMVDIVKHDGEVSLAYMKWFEHDRMMVEEGREEERKNTERERLRAENAEARAYSAETRANSAETELAKYRLLYGNLPS</sequence>
<dbReference type="Proteomes" id="UP001652338">
    <property type="component" value="Unassembled WGS sequence"/>
</dbReference>
<comment type="caution">
    <text evidence="2">The sequence shown here is derived from an EMBL/GenBank/DDBJ whole genome shotgun (WGS) entry which is preliminary data.</text>
</comment>
<protein>
    <submittedName>
        <fullName evidence="2">Rpn family recombination-promoting nuclease/putative transposase</fullName>
    </submittedName>
</protein>
<evidence type="ECO:0000313" key="3">
    <source>
        <dbReference type="Proteomes" id="UP001652338"/>
    </source>
</evidence>
<dbReference type="RefSeq" id="WP_262653672.1">
    <property type="nucleotide sequence ID" value="NZ_JAOQKE010000002.1"/>
</dbReference>
<feature type="coiled-coil region" evidence="1">
    <location>
        <begin position="237"/>
        <end position="274"/>
    </location>
</feature>
<proteinExistence type="predicted"/>
<organism evidence="2 3">
    <name type="scientific">Muricoprocola aceti</name>
    <dbReference type="NCBI Taxonomy" id="2981772"/>
    <lineage>
        <taxon>Bacteria</taxon>
        <taxon>Bacillati</taxon>
        <taxon>Bacillota</taxon>
        <taxon>Clostridia</taxon>
        <taxon>Lachnospirales</taxon>
        <taxon>Lachnospiraceae</taxon>
        <taxon>Muricoprocola</taxon>
    </lineage>
</organism>
<dbReference type="NCBIfam" id="TIGR01784">
    <property type="entry name" value="T_den_put_tspse"/>
    <property type="match status" value="1"/>
</dbReference>
<dbReference type="InterPro" id="IPR010106">
    <property type="entry name" value="RpnA"/>
</dbReference>
<gene>
    <name evidence="2" type="ORF">OCV47_03190</name>
</gene>
<evidence type="ECO:0000313" key="2">
    <source>
        <dbReference type="EMBL" id="MCU6724371.1"/>
    </source>
</evidence>
<accession>A0ABT2SJ75</accession>
<keyword evidence="3" id="KW-1185">Reference proteome</keyword>
<evidence type="ECO:0000256" key="1">
    <source>
        <dbReference type="SAM" id="Coils"/>
    </source>
</evidence>
<name>A0ABT2SJ75_9FIRM</name>
<keyword evidence="1" id="KW-0175">Coiled coil</keyword>
<reference evidence="2 3" key="1">
    <citation type="journal article" date="2021" name="ISME Commun">
        <title>Automated analysis of genomic sequences facilitates high-throughput and comprehensive description of bacteria.</title>
        <authorList>
            <person name="Hitch T.C.A."/>
        </authorList>
    </citation>
    <scope>NUCLEOTIDE SEQUENCE [LARGE SCALE GENOMIC DNA]</scope>
    <source>
        <strain evidence="2 3">Sanger_29</strain>
    </source>
</reference>
<dbReference type="EMBL" id="JAOQKE010000002">
    <property type="protein sequence ID" value="MCU6724371.1"/>
    <property type="molecule type" value="Genomic_DNA"/>
</dbReference>